<dbReference type="KEGG" id="phv:HU739_008355"/>
<dbReference type="InterPro" id="IPR042099">
    <property type="entry name" value="ANL_N_sf"/>
</dbReference>
<name>A0A9E6P2R2_9PSED</name>
<sequence>MQELIESVGALSPEKRKALAILLGKQGVNLYGIAPVFRRGADEPLLLSYAQERQWFLWQMEPHSAAYHIPTALRLRGALDLPALQASFAALIERHESLRTGFVLDEQGRVLQSIQAPFELALPVQDVQGIDDAALKALIQAEIAKPFDLLQGPLLRIRVLRVAPAEHVLVAVQHHIVSDGVSMQIMVDELIQLYAGLSRGHAVTLAPLPIQYADYALWQRSWMEAGERARQLAYWTERLAGEASVLELPLDHPRPASQSLRGGSLDFDLPPALSKGLQEIARREGVTLFMLLLASFQTLLHRYSGQGDIRVGVPIANRNRSETAGLIGFFVNTQVLRAELDEQLPFRELLQQVKQHALGAQAHQDLPFEQLVEALAPTRSLSRSSLFQVMFNHQTAAPATHKPLQMPGLNVEPVRWDSHTAPFDLTLDTYESAAGLSASLVFATDLFEATTIARMAEHWQNLLAGIVVDSGQRIGELPMLGRDEFAQLQQSNALLPMERLAVHQRFARIAASQSHAVAVRCGEQQMSFAELDAAANRLAWRLQIAGAGPEVRIGIALPRSAQMFVAMLAVLKAGAAYVPLDASYPRERLAYLIDDSGMALLLTDSSLITQLPLPAGLPNLCLDTLDTGEFPDTVPAVEVHEHSLAYVIYTSGSTGQPKGVCVAHGPLAMHCQAIGQRYAMTPDDCELHFMSFAFDGAHERWITPLTHGSSLLLRDDSLWTAEQTYRAMQRHGVTVVAFPPAYLQQLAEFAESEGHPPKVRIYCFGGDAVPNDSFERVRRALAPQHIINGYGPTETVVTPLLWKADRDTACGAAYASIGQRVGERSTWVLSAELNPVPQGVAGELYLGGYGVARGYLDRAALTAERFVPDPFGEPGARLYRSGDQVRLRADGVFDYQGRVDNQVKVRGFRIELGEIEARLMALDSVREAVVLAQDGPNGAQLVGYVVAAQTVDAAQESAWREQIRTSLKRSLPDYMVPAYLLVLEQIPLTPNGKVDRKGLPKPDASLMQQRYVAPVSELEQHTARIWAEVLKLERVGMSDNFFELGGHSLLVTQVLSRVRQTLQRDVPLKALFEHNTLGAFCAYLSEAQKAAQQPPLVAVQRGAPLPLSYAQERQWFLWHMDRDSSAYHIPTALRLRGPLDQPALQRSFDTLIERHESLRTQFLQDADGTRQSILAPFSLAIETHSLAANSDAAALKARVEAEISRPFDLQQGPLLRATLLQLSVDDHVLVLVQHHIVSDGWSMQLMVDELIALYAAYSRGDTPQLPALAIQYADYALWQRQWMEAGERERQLDYWLARLGGEQPLLELPLDRPRPATQSLRGGRFELALDGALSDALNEVARREGVTLFMLLLASFQTLLHRYSGQNDIRVGVPVANRNRVETEGLIGFFVNTQVMRADVSGGVRFSDLLQQVRQAALGAQDHQDLPFEQLVEVLQPERSLSRSPLFQVMFNHQAKARRTSALAQLHSLQISEVNWDSLMAQFDLTLNTEESAEGLYASMVYAADLFDATTVARMAMDWQALLRGICQQPQQLIGELPMLEQATIEQTLRDWNPAPQHWNPQQPLHRLFEAQARKAPSAIAVSLDARQLSYAELNRRANRLAHALMARGVGADVLVGLAAERSVEMIVGLLAILKAGGAYLPLDPQYPAERLHYMIEDSGIGLLLSGHGVLDHVATGPQVMRLSLDDGGEGQPDHDPQISIDCANLAYVIYTSGSTGKPKGTLLSHANALRLFEATQDGFKFGPEDCWTLFHSYAFDFSVWEIFGALLHGGRLVVVPQDISRSPQDFYALLCREQVTVLNQTPSAFKQLMQVACESAPGLQPSLRYVVFGGEALEVKSLRPWFERFGDRAPQLVNMYGITETTVHVSYRPLSLADLETAVGSPLGAPIADLSWYVLDADLNPVARGCIGELHVAGAGLARGYLNRTDLSALRFVPNPFGTSGQRLYRTGDLARYCADGRIEYRGRIDHQVKIRGFRIELGEIEARLLALPDVRQAVVLDQPGAGGVQLVAYIVAASALDPLEQGAWREQVRLRLRQDLPDYMVPAHLLLLEQLPLTANGKLDRKALPTVDASQSQRAYVAPVSELEQQVAAIWSDVLKLDRVGLTDHFFELGGHSLLVINIVSRIQLELGMKLLPQTIFQYPVLGDLVAQLQGHGEQVTASKLSLLEDLLDEMEDA</sequence>
<dbReference type="GO" id="GO:0043041">
    <property type="term" value="P:amino acid activation for nonribosomal peptide biosynthetic process"/>
    <property type="evidence" value="ECO:0007669"/>
    <property type="project" value="TreeGrafter"/>
</dbReference>
<evidence type="ECO:0000313" key="7">
    <source>
        <dbReference type="EMBL" id="QXI18987.1"/>
    </source>
</evidence>
<feature type="domain" description="Carrier" evidence="6">
    <location>
        <begin position="1013"/>
        <end position="1088"/>
    </location>
</feature>
<keyword evidence="8" id="KW-1185">Reference proteome</keyword>
<evidence type="ECO:0000259" key="6">
    <source>
        <dbReference type="PROSITE" id="PS50075"/>
    </source>
</evidence>
<evidence type="ECO:0000256" key="1">
    <source>
        <dbReference type="ARBA" id="ARBA00001957"/>
    </source>
</evidence>
<dbReference type="PANTHER" id="PTHR45527:SF1">
    <property type="entry name" value="FATTY ACID SYNTHASE"/>
    <property type="match status" value="1"/>
</dbReference>
<dbReference type="PROSITE" id="PS00012">
    <property type="entry name" value="PHOSPHOPANTETHEINE"/>
    <property type="match status" value="2"/>
</dbReference>
<dbReference type="InterPro" id="IPR001242">
    <property type="entry name" value="Condensation_dom"/>
</dbReference>
<organism evidence="7 8">
    <name type="scientific">Pseudomonas hamedanensis</name>
    <dbReference type="NCBI Taxonomy" id="2745504"/>
    <lineage>
        <taxon>Bacteria</taxon>
        <taxon>Pseudomonadati</taxon>
        <taxon>Pseudomonadota</taxon>
        <taxon>Gammaproteobacteria</taxon>
        <taxon>Pseudomonadales</taxon>
        <taxon>Pseudomonadaceae</taxon>
        <taxon>Pseudomonas</taxon>
    </lineage>
</organism>
<dbReference type="InterPro" id="IPR020845">
    <property type="entry name" value="AMP-binding_CS"/>
</dbReference>
<dbReference type="Gene3D" id="3.40.50.12780">
    <property type="entry name" value="N-terminal domain of ligase-like"/>
    <property type="match status" value="1"/>
</dbReference>
<evidence type="ECO:0000256" key="4">
    <source>
        <dbReference type="ARBA" id="ARBA00022553"/>
    </source>
</evidence>
<dbReference type="Gene3D" id="3.40.50.980">
    <property type="match status" value="2"/>
</dbReference>
<protein>
    <submittedName>
        <fullName evidence="7">Amino acid adenylation domain-containing protein</fullName>
    </submittedName>
</protein>
<dbReference type="Gene3D" id="2.30.38.10">
    <property type="entry name" value="Luciferase, Domain 3"/>
    <property type="match status" value="1"/>
</dbReference>
<dbReference type="SUPFAM" id="SSF56801">
    <property type="entry name" value="Acetyl-CoA synthetase-like"/>
    <property type="match status" value="2"/>
</dbReference>
<dbReference type="InterPro" id="IPR000873">
    <property type="entry name" value="AMP-dep_synth/lig_dom"/>
</dbReference>
<dbReference type="PANTHER" id="PTHR45527">
    <property type="entry name" value="NONRIBOSOMAL PEPTIDE SYNTHETASE"/>
    <property type="match status" value="1"/>
</dbReference>
<dbReference type="PROSITE" id="PS00455">
    <property type="entry name" value="AMP_BINDING"/>
    <property type="match status" value="2"/>
</dbReference>
<dbReference type="GO" id="GO:0047527">
    <property type="term" value="F:2,3-dihydroxybenzoate-serine ligase activity"/>
    <property type="evidence" value="ECO:0007669"/>
    <property type="project" value="TreeGrafter"/>
</dbReference>
<dbReference type="Gene3D" id="3.30.559.30">
    <property type="entry name" value="Nonribosomal peptide synthetase, condensation domain"/>
    <property type="match status" value="2"/>
</dbReference>
<dbReference type="FunFam" id="2.30.38.10:FF:000001">
    <property type="entry name" value="Non-ribosomal peptide synthetase PvdI"/>
    <property type="match status" value="2"/>
</dbReference>
<dbReference type="GO" id="GO:0009239">
    <property type="term" value="P:enterobactin biosynthetic process"/>
    <property type="evidence" value="ECO:0007669"/>
    <property type="project" value="TreeGrafter"/>
</dbReference>
<comment type="similarity">
    <text evidence="2">Belongs to the ATP-dependent AMP-binding enzyme family.</text>
</comment>
<dbReference type="FunFam" id="3.30.559.10:FF:000012">
    <property type="entry name" value="Non-ribosomal peptide synthetase"/>
    <property type="match status" value="2"/>
</dbReference>
<evidence type="ECO:0000313" key="8">
    <source>
        <dbReference type="Proteomes" id="UP000631521"/>
    </source>
</evidence>
<dbReference type="InterPro" id="IPR023213">
    <property type="entry name" value="CAT-like_dom_sf"/>
</dbReference>
<dbReference type="FunFam" id="3.30.559.30:FF:000001">
    <property type="entry name" value="Non-ribosomal peptide synthetase"/>
    <property type="match status" value="1"/>
</dbReference>
<dbReference type="SUPFAM" id="SSF52777">
    <property type="entry name" value="CoA-dependent acyltransferases"/>
    <property type="match status" value="4"/>
</dbReference>
<dbReference type="InterPro" id="IPR009081">
    <property type="entry name" value="PP-bd_ACP"/>
</dbReference>
<dbReference type="FunFam" id="3.40.50.980:FF:000001">
    <property type="entry name" value="Non-ribosomal peptide synthetase"/>
    <property type="match status" value="2"/>
</dbReference>
<dbReference type="FunFam" id="3.40.50.980:FF:000002">
    <property type="entry name" value="Enterobactin synthetase component F"/>
    <property type="match status" value="1"/>
</dbReference>
<dbReference type="FunFam" id="3.30.300.30:FF:000010">
    <property type="entry name" value="Enterobactin synthetase component F"/>
    <property type="match status" value="2"/>
</dbReference>
<dbReference type="SMART" id="SM00823">
    <property type="entry name" value="PKS_PP"/>
    <property type="match status" value="2"/>
</dbReference>
<gene>
    <name evidence="7" type="ORF">HU739_008355</name>
</gene>
<dbReference type="FunFam" id="3.40.50.12780:FF:000012">
    <property type="entry name" value="Non-ribosomal peptide synthetase"/>
    <property type="match status" value="1"/>
</dbReference>
<dbReference type="InterPro" id="IPR006162">
    <property type="entry name" value="Ppantetheine_attach_site"/>
</dbReference>
<keyword evidence="3" id="KW-0596">Phosphopantetheine</keyword>
<evidence type="ECO:0000256" key="5">
    <source>
        <dbReference type="ARBA" id="ARBA00022598"/>
    </source>
</evidence>
<dbReference type="RefSeq" id="WP_186550982.1">
    <property type="nucleotide sequence ID" value="NZ_CP077091.1"/>
</dbReference>
<keyword evidence="5" id="KW-0436">Ligase</keyword>
<dbReference type="Gene3D" id="3.30.300.30">
    <property type="match status" value="2"/>
</dbReference>
<dbReference type="Pfam" id="PF00550">
    <property type="entry name" value="PP-binding"/>
    <property type="match status" value="2"/>
</dbReference>
<dbReference type="FunFam" id="1.10.1200.10:FF:000005">
    <property type="entry name" value="Nonribosomal peptide synthetase 1"/>
    <property type="match status" value="2"/>
</dbReference>
<dbReference type="Gene3D" id="3.30.559.10">
    <property type="entry name" value="Chloramphenicol acetyltransferase-like domain"/>
    <property type="match status" value="2"/>
</dbReference>
<dbReference type="CDD" id="cd17643">
    <property type="entry name" value="A_NRPS_Cytc1-like"/>
    <property type="match status" value="1"/>
</dbReference>
<dbReference type="InterPro" id="IPR036736">
    <property type="entry name" value="ACP-like_sf"/>
</dbReference>
<dbReference type="Pfam" id="PF13193">
    <property type="entry name" value="AMP-binding_C"/>
    <property type="match status" value="2"/>
</dbReference>
<dbReference type="InterPro" id="IPR045851">
    <property type="entry name" value="AMP-bd_C_sf"/>
</dbReference>
<feature type="domain" description="Carrier" evidence="6">
    <location>
        <begin position="2080"/>
        <end position="2155"/>
    </location>
</feature>
<dbReference type="Pfam" id="PF00668">
    <property type="entry name" value="Condensation"/>
    <property type="match status" value="2"/>
</dbReference>
<dbReference type="InterPro" id="IPR010071">
    <property type="entry name" value="AA_adenyl_dom"/>
</dbReference>
<dbReference type="PROSITE" id="PS50075">
    <property type="entry name" value="CARRIER"/>
    <property type="match status" value="2"/>
</dbReference>
<dbReference type="Pfam" id="PF00501">
    <property type="entry name" value="AMP-binding"/>
    <property type="match status" value="2"/>
</dbReference>
<comment type="cofactor">
    <cofactor evidence="1">
        <name>pantetheine 4'-phosphate</name>
        <dbReference type="ChEBI" id="CHEBI:47942"/>
    </cofactor>
</comment>
<evidence type="ECO:0000256" key="3">
    <source>
        <dbReference type="ARBA" id="ARBA00022450"/>
    </source>
</evidence>
<dbReference type="Proteomes" id="UP000631521">
    <property type="component" value="Chromosome"/>
</dbReference>
<reference evidence="7 8" key="1">
    <citation type="journal article" date="2020" name="Microorganisms">
        <title>Reliable Identification of Environmental Pseudomonas Isolates Using the rpoD Gene.</title>
        <authorList>
            <consortium name="The Broad Institute Genome Sequencing Platform"/>
            <person name="Girard L."/>
            <person name="Lood C."/>
            <person name="Rokni-Zadeh H."/>
            <person name="van Noort V."/>
            <person name="Lavigne R."/>
            <person name="De Mot R."/>
        </authorList>
    </citation>
    <scope>NUCLEOTIDE SEQUENCE [LARGE SCALE GENOMIC DNA]</scope>
    <source>
        <strain evidence="7 8">SWRI65</strain>
    </source>
</reference>
<accession>A0A9E6P2R2</accession>
<dbReference type="GO" id="GO:0031177">
    <property type="term" value="F:phosphopantetheine binding"/>
    <property type="evidence" value="ECO:0007669"/>
    <property type="project" value="InterPro"/>
</dbReference>
<proteinExistence type="inferred from homology"/>
<dbReference type="GO" id="GO:0005829">
    <property type="term" value="C:cytosol"/>
    <property type="evidence" value="ECO:0007669"/>
    <property type="project" value="TreeGrafter"/>
</dbReference>
<dbReference type="EMBL" id="CP077091">
    <property type="protein sequence ID" value="QXI18987.1"/>
    <property type="molecule type" value="Genomic_DNA"/>
</dbReference>
<dbReference type="InterPro" id="IPR025110">
    <property type="entry name" value="AMP-bd_C"/>
</dbReference>
<dbReference type="SUPFAM" id="SSF47336">
    <property type="entry name" value="ACP-like"/>
    <property type="match status" value="2"/>
</dbReference>
<dbReference type="Gene3D" id="1.10.1200.10">
    <property type="entry name" value="ACP-like"/>
    <property type="match status" value="2"/>
</dbReference>
<dbReference type="NCBIfam" id="NF003417">
    <property type="entry name" value="PRK04813.1"/>
    <property type="match status" value="2"/>
</dbReference>
<dbReference type="CDD" id="cd19531">
    <property type="entry name" value="LCL_NRPS-like"/>
    <property type="match status" value="2"/>
</dbReference>
<dbReference type="InterPro" id="IPR020806">
    <property type="entry name" value="PKS_PP-bd"/>
</dbReference>
<reference evidence="7 8" key="2">
    <citation type="journal article" date="2021" name="Microorganisms">
        <title>The Ever-Expanding Pseudomonas Genus: Description of 43 New Species and Partition of the Pseudomonas putida Group.</title>
        <authorList>
            <person name="Girard L."/>
            <person name="Lood C."/>
            <person name="Hofte M."/>
            <person name="Vandamme P."/>
            <person name="Rokni-Zadeh H."/>
            <person name="van Noort V."/>
            <person name="Lavigne R."/>
            <person name="De Mot R."/>
        </authorList>
    </citation>
    <scope>NUCLEOTIDE SEQUENCE [LARGE SCALE GENOMIC DNA]</scope>
    <source>
        <strain evidence="7 8">SWRI65</strain>
    </source>
</reference>
<dbReference type="CDD" id="cd17649">
    <property type="entry name" value="A_NRPS_PvdJ-like"/>
    <property type="match status" value="1"/>
</dbReference>
<keyword evidence="4" id="KW-0597">Phosphoprotein</keyword>
<dbReference type="NCBIfam" id="TIGR01733">
    <property type="entry name" value="AA-adenyl-dom"/>
    <property type="match status" value="2"/>
</dbReference>
<dbReference type="GO" id="GO:0009366">
    <property type="term" value="C:enterobactin synthetase complex"/>
    <property type="evidence" value="ECO:0007669"/>
    <property type="project" value="TreeGrafter"/>
</dbReference>
<evidence type="ECO:0000256" key="2">
    <source>
        <dbReference type="ARBA" id="ARBA00006432"/>
    </source>
</evidence>